<dbReference type="SUPFAM" id="SSF53098">
    <property type="entry name" value="Ribonuclease H-like"/>
    <property type="match status" value="1"/>
</dbReference>
<evidence type="ECO:0000256" key="3">
    <source>
        <dbReference type="ARBA" id="ARBA00022552"/>
    </source>
</evidence>
<dbReference type="InterPro" id="IPR047021">
    <property type="entry name" value="REXO1/3/4-like"/>
</dbReference>
<feature type="compositionally biased region" description="Polar residues" evidence="8">
    <location>
        <begin position="1"/>
        <end position="16"/>
    </location>
</feature>
<name>H2ATE0_KAZAF</name>
<dbReference type="InterPro" id="IPR012337">
    <property type="entry name" value="RNaseH-like_sf"/>
</dbReference>
<feature type="domain" description="Exonuclease" evidence="9">
    <location>
        <begin position="316"/>
        <end position="476"/>
    </location>
</feature>
<dbReference type="GO" id="GO:0042780">
    <property type="term" value="P:tRNA 3'-end processing"/>
    <property type="evidence" value="ECO:0007669"/>
    <property type="project" value="EnsemblFungi"/>
</dbReference>
<feature type="compositionally biased region" description="Low complexity" evidence="8">
    <location>
        <begin position="82"/>
        <end position="104"/>
    </location>
</feature>
<gene>
    <name evidence="10" type="primary">KAFR0C06440</name>
    <name evidence="10" type="ORF">KAFR_0C06440</name>
</gene>
<dbReference type="CDD" id="cd06145">
    <property type="entry name" value="REX1_like"/>
    <property type="match status" value="1"/>
</dbReference>
<dbReference type="HOGENOM" id="CLU_008679_2_1_1"/>
<sequence length="670" mass="75538">MANTLSPRSTSPNVSPTKKLDYEPTTFSDLDRDRVSEDSVVNNGGCMYTRVAKLSISETKESKSRILDVISQSTKSKRRRSSVASIPPSISSSSQSRQNSVSGKILKKKKKITALNKPLKLKVFQKYVKDKLSVKDLRDLSLFLLGGTNNSPKWLHIENRQSFQKLIVLFVPGLQPEDYKLDLGTKFSENKEKLLNDKTINIFPTNETGIGISNIPPFQNLPIMSPGSRLSLFSAYTSFVNVGLSKNEKKKRFEELQRKKITIGDLICDIGTLAENDYPIHIDTPGLSESYNYLLSKNADDPKWKNTRNLGNNTPRIFAIDCEMCMSDNGLVLTRASVIDYELNVLYDKLVKPGVPIIDYLTQYSGITAELLDPITTTFDEVQSDILDLISSSDILIGHSLQSDLNILKIRHPRIVDTALIFHHKAGPPFRPSLKYLASEYLNSSIQIDKINGHNSIEDAKTCISLTKQKLDKGLAFGMSINTENFFLRIGKMARKKSLVLSDSVSRQSSYHNNIHDKFDYTMHCTSDDELMGELVKNINKFDLLVGRLRDLEFSRDYSKRSTKSLVQEKLPESNVIMSQFNENLKRVYEEAPSGTIILVMSGSGDTREWTSLMSEFNSLNAQDRMEKRKEREHDIESAVSKARDGIATLILKNNQNDNNNNSNDIEVCD</sequence>
<dbReference type="InterPro" id="IPR013520">
    <property type="entry name" value="Ribonucl_H"/>
</dbReference>
<keyword evidence="11" id="KW-1185">Reference proteome</keyword>
<dbReference type="STRING" id="1071382.H2ATE0"/>
<accession>H2ATE0</accession>
<dbReference type="KEGG" id="kaf:KAFR_0C06440"/>
<feature type="region of interest" description="Disordered" evidence="8">
    <location>
        <begin position="71"/>
        <end position="104"/>
    </location>
</feature>
<keyword evidence="7" id="KW-0539">Nucleus</keyword>
<evidence type="ECO:0000313" key="10">
    <source>
        <dbReference type="EMBL" id="CCF57640.1"/>
    </source>
</evidence>
<dbReference type="PANTHER" id="PTHR12801:SF115">
    <property type="entry name" value="FI18136P1-RELATED"/>
    <property type="match status" value="1"/>
</dbReference>
<dbReference type="AlphaFoldDB" id="H2ATE0"/>
<evidence type="ECO:0000259" key="9">
    <source>
        <dbReference type="SMART" id="SM00479"/>
    </source>
</evidence>
<dbReference type="GO" id="GO:0003676">
    <property type="term" value="F:nucleic acid binding"/>
    <property type="evidence" value="ECO:0007669"/>
    <property type="project" value="InterPro"/>
</dbReference>
<dbReference type="OrthoDB" id="206335at2759"/>
<dbReference type="Gene3D" id="3.30.420.10">
    <property type="entry name" value="Ribonuclease H-like superfamily/Ribonuclease H"/>
    <property type="match status" value="1"/>
</dbReference>
<protein>
    <recommendedName>
        <fullName evidence="9">Exonuclease domain-containing protein</fullName>
    </recommendedName>
</protein>
<evidence type="ECO:0000256" key="2">
    <source>
        <dbReference type="ARBA" id="ARBA00006357"/>
    </source>
</evidence>
<keyword evidence="6" id="KW-0269">Exonuclease</keyword>
<dbReference type="FunFam" id="3.30.420.10:FF:000019">
    <property type="entry name" value="RNA exonuclease NEF-sp"/>
    <property type="match status" value="1"/>
</dbReference>
<dbReference type="GeneID" id="13885558"/>
<organism evidence="10 11">
    <name type="scientific">Kazachstania africana (strain ATCC 22294 / BCRC 22015 / CBS 2517 / CECT 1963 / NBRC 1671 / NRRL Y-8276)</name>
    <name type="common">Yeast</name>
    <name type="synonym">Kluyveromyces africanus</name>
    <dbReference type="NCBI Taxonomy" id="1071382"/>
    <lineage>
        <taxon>Eukaryota</taxon>
        <taxon>Fungi</taxon>
        <taxon>Dikarya</taxon>
        <taxon>Ascomycota</taxon>
        <taxon>Saccharomycotina</taxon>
        <taxon>Saccharomycetes</taxon>
        <taxon>Saccharomycetales</taxon>
        <taxon>Saccharomycetaceae</taxon>
        <taxon>Kazachstania</taxon>
    </lineage>
</organism>
<dbReference type="GO" id="GO:0002107">
    <property type="term" value="P:generation of mature 3'-end of 5S rRNA generated by RNA polymerase III"/>
    <property type="evidence" value="ECO:0007669"/>
    <property type="project" value="EnsemblFungi"/>
</dbReference>
<comment type="subcellular location">
    <subcellularLocation>
        <location evidence="1">Nucleus</location>
    </subcellularLocation>
</comment>
<evidence type="ECO:0000256" key="6">
    <source>
        <dbReference type="ARBA" id="ARBA00022839"/>
    </source>
</evidence>
<evidence type="ECO:0000256" key="8">
    <source>
        <dbReference type="SAM" id="MobiDB-lite"/>
    </source>
</evidence>
<evidence type="ECO:0000256" key="5">
    <source>
        <dbReference type="ARBA" id="ARBA00022801"/>
    </source>
</evidence>
<keyword evidence="4" id="KW-0540">Nuclease</keyword>
<dbReference type="Proteomes" id="UP000005220">
    <property type="component" value="Chromosome 3"/>
</dbReference>
<dbReference type="Pfam" id="PF00929">
    <property type="entry name" value="RNase_T"/>
    <property type="match status" value="1"/>
</dbReference>
<evidence type="ECO:0000256" key="7">
    <source>
        <dbReference type="ARBA" id="ARBA00023242"/>
    </source>
</evidence>
<dbReference type="PANTHER" id="PTHR12801">
    <property type="entry name" value="RNA EXONUCLEASE REXO1 / RECO3 FAMILY MEMBER-RELATED"/>
    <property type="match status" value="1"/>
</dbReference>
<dbReference type="FunCoup" id="H2ATE0">
    <property type="interactions" value="257"/>
</dbReference>
<dbReference type="eggNOG" id="KOG2248">
    <property type="taxonomic scope" value="Eukaryota"/>
</dbReference>
<dbReference type="EMBL" id="HE650823">
    <property type="protein sequence ID" value="CCF57640.1"/>
    <property type="molecule type" value="Genomic_DNA"/>
</dbReference>
<dbReference type="InParanoid" id="H2ATE0"/>
<evidence type="ECO:0000313" key="11">
    <source>
        <dbReference type="Proteomes" id="UP000005220"/>
    </source>
</evidence>
<dbReference type="GO" id="GO:0000467">
    <property type="term" value="P:exonucleolytic trimming to generate mature 3'-end of 5.8S rRNA from tricistronic rRNA transcript (SSU-rRNA, 5.8S rRNA, LSU-rRNA)"/>
    <property type="evidence" value="ECO:0007669"/>
    <property type="project" value="EnsemblFungi"/>
</dbReference>
<dbReference type="RefSeq" id="XP_003956775.1">
    <property type="nucleotide sequence ID" value="XM_003956726.1"/>
</dbReference>
<evidence type="ECO:0000256" key="4">
    <source>
        <dbReference type="ARBA" id="ARBA00022722"/>
    </source>
</evidence>
<keyword evidence="5" id="KW-0378">Hydrolase</keyword>
<comment type="similarity">
    <text evidence="2">Belongs to the REXO1/REXO3 family.</text>
</comment>
<reference evidence="10 11" key="1">
    <citation type="journal article" date="2011" name="Proc. Natl. Acad. Sci. U.S.A.">
        <title>Evolutionary erosion of yeast sex chromosomes by mating-type switching accidents.</title>
        <authorList>
            <person name="Gordon J.L."/>
            <person name="Armisen D."/>
            <person name="Proux-Wera E."/>
            <person name="Oheigeartaigh S.S."/>
            <person name="Byrne K.P."/>
            <person name="Wolfe K.H."/>
        </authorList>
    </citation>
    <scope>NUCLEOTIDE SEQUENCE [LARGE SCALE GENOMIC DNA]</scope>
    <source>
        <strain evidence="11">ATCC 22294 / BCRC 22015 / CBS 2517 / CECT 1963 / NBRC 1671 / NRRL Y-8276</strain>
    </source>
</reference>
<proteinExistence type="inferred from homology"/>
<dbReference type="InterPro" id="IPR034922">
    <property type="entry name" value="REX1-like_exo"/>
</dbReference>
<dbReference type="InterPro" id="IPR036397">
    <property type="entry name" value="RNaseH_sf"/>
</dbReference>
<dbReference type="GO" id="GO:0005634">
    <property type="term" value="C:nucleus"/>
    <property type="evidence" value="ECO:0007669"/>
    <property type="project" value="UniProtKB-SubCell"/>
</dbReference>
<dbReference type="SMART" id="SM00479">
    <property type="entry name" value="EXOIII"/>
    <property type="match status" value="1"/>
</dbReference>
<feature type="region of interest" description="Disordered" evidence="8">
    <location>
        <begin position="1"/>
        <end position="26"/>
    </location>
</feature>
<evidence type="ECO:0000256" key="1">
    <source>
        <dbReference type="ARBA" id="ARBA00004123"/>
    </source>
</evidence>
<keyword evidence="3" id="KW-0698">rRNA processing</keyword>
<dbReference type="GO" id="GO:0034476">
    <property type="term" value="P:U5 snRNA 3'-end processing"/>
    <property type="evidence" value="ECO:0007669"/>
    <property type="project" value="EnsemblFungi"/>
</dbReference>
<dbReference type="GO" id="GO:0000175">
    <property type="term" value="F:3'-5'-RNA exonuclease activity"/>
    <property type="evidence" value="ECO:0007669"/>
    <property type="project" value="EnsemblFungi"/>
</dbReference>